<comment type="caution">
    <text evidence="3">The sequence shown here is derived from an EMBL/GenBank/DDBJ whole genome shotgun (WGS) entry which is preliminary data.</text>
</comment>
<dbReference type="RefSeq" id="WP_184431174.1">
    <property type="nucleotide sequence ID" value="NZ_JACIGI010000002.1"/>
</dbReference>
<dbReference type="EMBL" id="JACIGI010000002">
    <property type="protein sequence ID" value="MBB4284691.1"/>
    <property type="molecule type" value="Genomic_DNA"/>
</dbReference>
<evidence type="ECO:0000313" key="3">
    <source>
        <dbReference type="EMBL" id="MBB4284691.1"/>
    </source>
</evidence>
<sequence>MSELTLDDVMAAVERLREDMRGELDALRTQVAVLEARQAEVERDRDADVGAETLAMLAAAVTSYLGKRVRIRSARRVRSAGDGAPAWTRHGRAAIQTSHQLHRGH</sequence>
<proteinExistence type="predicted"/>
<feature type="region of interest" description="Disordered" evidence="2">
    <location>
        <begin position="80"/>
        <end position="105"/>
    </location>
</feature>
<keyword evidence="4" id="KW-1185">Reference proteome</keyword>
<dbReference type="Proteomes" id="UP000555728">
    <property type="component" value="Unassembled WGS sequence"/>
</dbReference>
<keyword evidence="1" id="KW-0175">Coiled coil</keyword>
<evidence type="ECO:0000256" key="1">
    <source>
        <dbReference type="SAM" id="Coils"/>
    </source>
</evidence>
<protein>
    <submittedName>
        <fullName evidence="3">Uncharacterized protein</fullName>
    </submittedName>
</protein>
<organism evidence="3 4">
    <name type="scientific">Roseospira goensis</name>
    <dbReference type="NCBI Taxonomy" id="391922"/>
    <lineage>
        <taxon>Bacteria</taxon>
        <taxon>Pseudomonadati</taxon>
        <taxon>Pseudomonadota</taxon>
        <taxon>Alphaproteobacteria</taxon>
        <taxon>Rhodospirillales</taxon>
        <taxon>Rhodospirillaceae</taxon>
        <taxon>Roseospira</taxon>
    </lineage>
</organism>
<reference evidence="3 4" key="1">
    <citation type="submission" date="2020-08" db="EMBL/GenBank/DDBJ databases">
        <title>Genome sequencing of Purple Non-Sulfur Bacteria from various extreme environments.</title>
        <authorList>
            <person name="Mayer M."/>
        </authorList>
    </citation>
    <scope>NUCLEOTIDE SEQUENCE [LARGE SCALE GENOMIC DNA]</scope>
    <source>
        <strain evidence="3 4">JA135</strain>
    </source>
</reference>
<dbReference type="AlphaFoldDB" id="A0A7W6RWV5"/>
<accession>A0A7W6RWV5</accession>
<evidence type="ECO:0000256" key="2">
    <source>
        <dbReference type="SAM" id="MobiDB-lite"/>
    </source>
</evidence>
<gene>
    <name evidence="3" type="ORF">GGD88_000398</name>
</gene>
<name>A0A7W6RWV5_9PROT</name>
<evidence type="ECO:0000313" key="4">
    <source>
        <dbReference type="Proteomes" id="UP000555728"/>
    </source>
</evidence>
<feature type="coiled-coil region" evidence="1">
    <location>
        <begin position="10"/>
        <end position="44"/>
    </location>
</feature>